<name>A0A432MJZ1_9BACT</name>
<dbReference type="RefSeq" id="WP_126725432.1">
    <property type="nucleotide sequence ID" value="NZ_RYZH01000018.1"/>
</dbReference>
<dbReference type="Proteomes" id="UP000280296">
    <property type="component" value="Unassembled WGS sequence"/>
</dbReference>
<dbReference type="Gene3D" id="2.70.98.70">
    <property type="match status" value="1"/>
</dbReference>
<dbReference type="EMBL" id="RYZH01000018">
    <property type="protein sequence ID" value="RUL87722.1"/>
    <property type="molecule type" value="Genomic_DNA"/>
</dbReference>
<evidence type="ECO:0000313" key="2">
    <source>
        <dbReference type="EMBL" id="RUL87722.1"/>
    </source>
</evidence>
<protein>
    <recommendedName>
        <fullName evidence="4">Heparinase</fullName>
    </recommendedName>
</protein>
<proteinExistence type="predicted"/>
<sequence length="927" mass="100098">MPLPDRSPPGPRRAAAITGSVFAMIACLTPTVSAQALASARFDPFAGFSLPPSWQEEFWADPDVEALLAMEPAAVADLVPEQAGFHHTRCPSCDATEADDALSWSVTTPETLTCRQCEATFPNDQIPAKVENAVPADRIEVLPGVFHQYPYHLVEAPRARYPGERIYLDAKRDDLKRTFLARFALYSAVSHRDTLPARRDPKRAALAAVILLRFAQVYPAFAVHYDQPGQPKYLQPADLRPPYREQFRSAKWDRSGALNVPMNLLIAYAILRDDPAIDEAGRLLEDPSPRTTIEEDLLRASARFLLGHPDPHDERSIYAARGLLAVGHLLGDARLTEAGLSTLDGLARRGFYHDGHWRSADPDAHRRVVALLDGWFRGLVPGLGEGKAVEPRPVGPGSERSPAPTVALGDGAETPGAGVSAILALARRATEVPLLDPEQAEIHQVSWPPTPPIPPDRRPTLLGGAGLARLAAGAGPDAIDLELRGYGDFDTSRFDRLAIRLAIGGRTVLGDLDDLPASADGWERSSASHNAVIVDGLNQRESPAEARTPLPGSDILFFAAEPDLQVATMSDPRAYPTTSSRYRHTIAVVHDDRARFALGVFEVRGGHQHDQLFHAPPGSAARWEVPRPTKPGPRTLLPASLIYLPNARAEDGRWFLQAFGAFRDLREAPLDGPSLADLVGPEGPLVRLHLLDPGPGTLFLAESPDPSGAARGTLILRRSAATEEPLSSTFVTLYEPPGRSGLKRVGRVESPEGTVLVVLETAAGIEHLVVNSSPGSVREVVLTDGEPLRTDGLLVRVRDDQLLLAGGTFAEQRGRRVEHNRAEGRIRASVPDSTGPGLGRFEAEGPIADPEALAGQSMIVSHGGASSRAWTIVRAENGRDGRARIEVLEEPGFLVDPKSGAAQYYQFPGALAPGPHRFIVSRISRSE</sequence>
<dbReference type="InterPro" id="IPR008929">
    <property type="entry name" value="Chondroitin_lyas"/>
</dbReference>
<evidence type="ECO:0000256" key="1">
    <source>
        <dbReference type="SAM" id="MobiDB-lite"/>
    </source>
</evidence>
<feature type="region of interest" description="Disordered" evidence="1">
    <location>
        <begin position="386"/>
        <end position="412"/>
    </location>
</feature>
<evidence type="ECO:0000313" key="3">
    <source>
        <dbReference type="Proteomes" id="UP000280296"/>
    </source>
</evidence>
<dbReference type="PROSITE" id="PS51257">
    <property type="entry name" value="PROKAR_LIPOPROTEIN"/>
    <property type="match status" value="1"/>
</dbReference>
<keyword evidence="3" id="KW-1185">Reference proteome</keyword>
<reference evidence="2 3" key="1">
    <citation type="submission" date="2018-12" db="EMBL/GenBank/DDBJ databases">
        <authorList>
            <person name="Toschakov S.V."/>
        </authorList>
    </citation>
    <scope>NUCLEOTIDE SEQUENCE [LARGE SCALE GENOMIC DNA]</scope>
    <source>
        <strain evidence="2 3">GM2012</strain>
    </source>
</reference>
<reference evidence="2 3" key="2">
    <citation type="submission" date="2019-01" db="EMBL/GenBank/DDBJ databases">
        <title>Tautonia sociabilis, a novel thermotolerant planctomycete of Isosphaeraceae family, isolated from a 4000 m deep subterranean habitat.</title>
        <authorList>
            <person name="Kovaleva O.L."/>
            <person name="Elcheninov A.G."/>
            <person name="Van Heerden E."/>
            <person name="Toshchakov S.V."/>
            <person name="Novikov A."/>
            <person name="Bonch-Osmolovskaya E.A."/>
            <person name="Kublanov I.V."/>
        </authorList>
    </citation>
    <scope>NUCLEOTIDE SEQUENCE [LARGE SCALE GENOMIC DNA]</scope>
    <source>
        <strain evidence="2 3">GM2012</strain>
    </source>
</reference>
<dbReference type="OrthoDB" id="227957at2"/>
<organism evidence="2 3">
    <name type="scientific">Tautonia sociabilis</name>
    <dbReference type="NCBI Taxonomy" id="2080755"/>
    <lineage>
        <taxon>Bacteria</taxon>
        <taxon>Pseudomonadati</taxon>
        <taxon>Planctomycetota</taxon>
        <taxon>Planctomycetia</taxon>
        <taxon>Isosphaerales</taxon>
        <taxon>Isosphaeraceae</taxon>
        <taxon>Tautonia</taxon>
    </lineage>
</organism>
<dbReference type="Gene3D" id="1.50.10.100">
    <property type="entry name" value="Chondroitin AC/alginate lyase"/>
    <property type="match status" value="1"/>
</dbReference>
<gene>
    <name evidence="2" type="ORF">TsocGM_11085</name>
</gene>
<comment type="caution">
    <text evidence="2">The sequence shown here is derived from an EMBL/GenBank/DDBJ whole genome shotgun (WGS) entry which is preliminary data.</text>
</comment>
<accession>A0A432MJZ1</accession>
<evidence type="ECO:0008006" key="4">
    <source>
        <dbReference type="Google" id="ProtNLM"/>
    </source>
</evidence>
<dbReference type="AlphaFoldDB" id="A0A432MJZ1"/>